<dbReference type="Pfam" id="PF08241">
    <property type="entry name" value="Methyltransf_11"/>
    <property type="match status" value="1"/>
</dbReference>
<dbReference type="GO" id="GO:0008757">
    <property type="term" value="F:S-adenosylmethionine-dependent methyltransferase activity"/>
    <property type="evidence" value="ECO:0007669"/>
    <property type="project" value="InterPro"/>
</dbReference>
<evidence type="ECO:0000259" key="4">
    <source>
        <dbReference type="Pfam" id="PF08241"/>
    </source>
</evidence>
<dbReference type="EMBL" id="VWSE01000004">
    <property type="protein sequence ID" value="KAB0289209.1"/>
    <property type="molecule type" value="Genomic_DNA"/>
</dbReference>
<dbReference type="GO" id="GO:0032259">
    <property type="term" value="P:methylation"/>
    <property type="evidence" value="ECO:0007669"/>
    <property type="project" value="UniProtKB-KW"/>
</dbReference>
<dbReference type="InterPro" id="IPR013216">
    <property type="entry name" value="Methyltransf_11"/>
</dbReference>
<keyword evidence="3 5" id="KW-0808">Transferase</keyword>
<gene>
    <name evidence="5" type="ORF">F2P58_08985</name>
</gene>
<dbReference type="InterPro" id="IPR029063">
    <property type="entry name" value="SAM-dependent_MTases_sf"/>
</dbReference>
<comment type="similarity">
    <text evidence="1">Belongs to the methyltransferase superfamily.</text>
</comment>
<reference evidence="5 6" key="1">
    <citation type="submission" date="2019-09" db="EMBL/GenBank/DDBJ databases">
        <title>Whole genome sequence of Vibrio fortis.</title>
        <authorList>
            <person name="Das S.K."/>
        </authorList>
    </citation>
    <scope>NUCLEOTIDE SEQUENCE [LARGE SCALE GENOMIC DNA]</scope>
    <source>
        <strain evidence="5 6">AN60</strain>
    </source>
</reference>
<dbReference type="CDD" id="cd02440">
    <property type="entry name" value="AdoMet_MTases"/>
    <property type="match status" value="1"/>
</dbReference>
<evidence type="ECO:0000313" key="6">
    <source>
        <dbReference type="Proteomes" id="UP000326789"/>
    </source>
</evidence>
<proteinExistence type="inferred from homology"/>
<organism evidence="5 6">
    <name type="scientific">Vibrio fortis</name>
    <dbReference type="NCBI Taxonomy" id="212667"/>
    <lineage>
        <taxon>Bacteria</taxon>
        <taxon>Pseudomonadati</taxon>
        <taxon>Pseudomonadota</taxon>
        <taxon>Gammaproteobacteria</taxon>
        <taxon>Vibrionales</taxon>
        <taxon>Vibrionaceae</taxon>
        <taxon>Vibrio</taxon>
    </lineage>
</organism>
<evidence type="ECO:0000313" key="5">
    <source>
        <dbReference type="EMBL" id="KAB0289209.1"/>
    </source>
</evidence>
<feature type="domain" description="Methyltransferase type 11" evidence="4">
    <location>
        <begin position="41"/>
        <end position="129"/>
    </location>
</feature>
<dbReference type="Gene3D" id="3.40.50.150">
    <property type="entry name" value="Vaccinia Virus protein VP39"/>
    <property type="match status" value="1"/>
</dbReference>
<keyword evidence="2 5" id="KW-0489">Methyltransferase</keyword>
<dbReference type="SUPFAM" id="SSF53335">
    <property type="entry name" value="S-adenosyl-L-methionine-dependent methyltransferases"/>
    <property type="match status" value="1"/>
</dbReference>
<name>A0A5N3R457_9VIBR</name>
<dbReference type="PANTHER" id="PTHR44942:SF4">
    <property type="entry name" value="METHYLTRANSFERASE TYPE 11 DOMAIN-CONTAINING PROTEIN"/>
    <property type="match status" value="1"/>
</dbReference>
<comment type="caution">
    <text evidence="5">The sequence shown here is derived from an EMBL/GenBank/DDBJ whole genome shotgun (WGS) entry which is preliminary data.</text>
</comment>
<evidence type="ECO:0000256" key="3">
    <source>
        <dbReference type="ARBA" id="ARBA00022679"/>
    </source>
</evidence>
<dbReference type="AlphaFoldDB" id="A0A5N3R457"/>
<evidence type="ECO:0000256" key="2">
    <source>
        <dbReference type="ARBA" id="ARBA00022603"/>
    </source>
</evidence>
<dbReference type="PANTHER" id="PTHR44942">
    <property type="entry name" value="METHYLTRANSF_11 DOMAIN-CONTAINING PROTEIN"/>
    <property type="match status" value="1"/>
</dbReference>
<protein>
    <submittedName>
        <fullName evidence="5">Class I SAM-dependent methyltransferase</fullName>
    </submittedName>
</protein>
<dbReference type="InterPro" id="IPR051052">
    <property type="entry name" value="Diverse_substrate_MTase"/>
</dbReference>
<sequence length="238" mass="26447">MSDQYDSETSKHYAAYRPPIHGKILEHALRETSQTTFNLGLDIGCGTGVSTEVLRQHCANVVGIDPSIDMLTKAQRQTGVSFAQGKGECIPLGAKSVDIVTFAGSLSYANKSLVVSELLRVCRPNAFIVAYDFKVMLSEFLDRLGAQLPPTSSQYNHAENFTGFNDLYELKVYDGDITIEMSAKQLSHVLFSSTKYYKVLVERFGADDTFMKVVEALGEDETHHVKVETYYSTYQVKA</sequence>
<dbReference type="Proteomes" id="UP000326789">
    <property type="component" value="Unassembled WGS sequence"/>
</dbReference>
<dbReference type="RefSeq" id="WP_150869523.1">
    <property type="nucleotide sequence ID" value="NZ_VWSE01000004.1"/>
</dbReference>
<accession>A0A5N3R457</accession>
<evidence type="ECO:0000256" key="1">
    <source>
        <dbReference type="ARBA" id="ARBA00008361"/>
    </source>
</evidence>